<reference evidence="1 2" key="1">
    <citation type="submission" date="2009-01" db="EMBL/GenBank/DDBJ databases">
        <authorList>
            <person name="Fulton L."/>
            <person name="Clifton S."/>
            <person name="Chinwalla A.T."/>
            <person name="Mitreva M."/>
            <person name="Sodergren E."/>
            <person name="Weinstock G."/>
            <person name="Clifton S."/>
            <person name="Dooling D.J."/>
            <person name="Fulton B."/>
            <person name="Minx P."/>
            <person name="Pepin K.H."/>
            <person name="Johnson M."/>
            <person name="Bhonagiri V."/>
            <person name="Nash W.E."/>
            <person name="Mardis E.R."/>
            <person name="Wilson R.K."/>
        </authorList>
    </citation>
    <scope>NUCLEOTIDE SEQUENCE [LARGE SCALE GENOMIC DNA]</scope>
    <source>
        <strain evidence="1 2">ATCC 33806</strain>
    </source>
</reference>
<dbReference type="Proteomes" id="UP000006247">
    <property type="component" value="Unassembled WGS sequence"/>
</dbReference>
<evidence type="ECO:0000313" key="1">
    <source>
        <dbReference type="EMBL" id="EEG27929.1"/>
    </source>
</evidence>
<organism evidence="1 2">
    <name type="scientific">Corynebacterium matruchotii ATCC 33806</name>
    <dbReference type="NCBI Taxonomy" id="566549"/>
    <lineage>
        <taxon>Bacteria</taxon>
        <taxon>Bacillati</taxon>
        <taxon>Actinomycetota</taxon>
        <taxon>Actinomycetes</taxon>
        <taxon>Mycobacteriales</taxon>
        <taxon>Corynebacteriaceae</taxon>
        <taxon>Corynebacterium</taxon>
    </lineage>
</organism>
<accession>C0E038</accession>
<evidence type="ECO:0000313" key="2">
    <source>
        <dbReference type="Proteomes" id="UP000006247"/>
    </source>
</evidence>
<protein>
    <submittedName>
        <fullName evidence="1">Uncharacterized protein</fullName>
    </submittedName>
</protein>
<name>C0E038_9CORY</name>
<dbReference type="AlphaFoldDB" id="C0E038"/>
<gene>
    <name evidence="1" type="ORF">CORMATOL_00338</name>
</gene>
<proteinExistence type="predicted"/>
<dbReference type="HOGENOM" id="CLU_3182613_0_0_11"/>
<dbReference type="EMBL" id="ACEB01000004">
    <property type="protein sequence ID" value="EEG27929.1"/>
    <property type="molecule type" value="Genomic_DNA"/>
</dbReference>
<comment type="caution">
    <text evidence="1">The sequence shown here is derived from an EMBL/GenBank/DDBJ whole genome shotgun (WGS) entry which is preliminary data.</text>
</comment>
<sequence length="46" mass="5321">MYLRIDAIFGTTSAYAENTDRVKAATDEHRNYLRVRGEYLNELGLL</sequence>